<comment type="caution">
    <text evidence="2">The sequence shown here is derived from an EMBL/GenBank/DDBJ whole genome shotgun (WGS) entry which is preliminary data.</text>
</comment>
<keyword evidence="1" id="KW-0472">Membrane</keyword>
<organism evidence="2 3">
    <name type="scientific">Candidozyma auris</name>
    <name type="common">Yeast</name>
    <name type="synonym">Candida auris</name>
    <dbReference type="NCBI Taxonomy" id="498019"/>
    <lineage>
        <taxon>Eukaryota</taxon>
        <taxon>Fungi</taxon>
        <taxon>Dikarya</taxon>
        <taxon>Ascomycota</taxon>
        <taxon>Saccharomycotina</taxon>
        <taxon>Pichiomycetes</taxon>
        <taxon>Metschnikowiaceae</taxon>
        <taxon>Candidozyma</taxon>
    </lineage>
</organism>
<reference evidence="3" key="1">
    <citation type="journal article" date="2015" name="BMC Genomics">
        <title>Draft genome of a commonly misdiagnosed multidrug resistant pathogen Candida auris.</title>
        <authorList>
            <person name="Chatterjee S."/>
            <person name="Alampalli S.V."/>
            <person name="Nageshan R.K."/>
            <person name="Chettiar S.T."/>
            <person name="Joshi S."/>
            <person name="Tatu U.S."/>
        </authorList>
    </citation>
    <scope>NUCLEOTIDE SEQUENCE [LARGE SCALE GENOMIC DNA]</scope>
    <source>
        <strain evidence="3">6684</strain>
    </source>
</reference>
<keyword evidence="1" id="KW-0812">Transmembrane</keyword>
<evidence type="ECO:0000313" key="2">
    <source>
        <dbReference type="EMBL" id="KNE02166.1"/>
    </source>
</evidence>
<gene>
    <name evidence="2" type="ORF">QG37_00854</name>
</gene>
<dbReference type="Proteomes" id="UP000037122">
    <property type="component" value="Unassembled WGS sequence"/>
</dbReference>
<proteinExistence type="predicted"/>
<dbReference type="EMBL" id="LGST01000006">
    <property type="protein sequence ID" value="KNE02166.1"/>
    <property type="molecule type" value="Genomic_DNA"/>
</dbReference>
<sequence>MAAKCMEHIERGKIGGIIFQGSKRQIGRCNFFFFFLFDDDCCMMVLVVSAIICLL</sequence>
<name>A0A0L0P827_CANAR</name>
<evidence type="ECO:0000313" key="3">
    <source>
        <dbReference type="Proteomes" id="UP000037122"/>
    </source>
</evidence>
<feature type="transmembrane region" description="Helical" evidence="1">
    <location>
        <begin position="31"/>
        <end position="52"/>
    </location>
</feature>
<dbReference type="VEuPathDB" id="FungiDB:QG37_00854"/>
<evidence type="ECO:0000256" key="1">
    <source>
        <dbReference type="SAM" id="Phobius"/>
    </source>
</evidence>
<protein>
    <submittedName>
        <fullName evidence="2">Uncharacterized protein</fullName>
    </submittedName>
</protein>
<accession>A0A0L0P827</accession>
<dbReference type="AlphaFoldDB" id="A0A0L0P827"/>
<keyword evidence="1" id="KW-1133">Transmembrane helix</keyword>